<evidence type="ECO:0000256" key="2">
    <source>
        <dbReference type="SAM" id="MobiDB-lite"/>
    </source>
</evidence>
<keyword evidence="4" id="KW-1185">Reference proteome</keyword>
<organism evidence="3 4">
    <name type="scientific">Lichenifustis flavocetrariae</name>
    <dbReference type="NCBI Taxonomy" id="2949735"/>
    <lineage>
        <taxon>Bacteria</taxon>
        <taxon>Pseudomonadati</taxon>
        <taxon>Pseudomonadota</taxon>
        <taxon>Alphaproteobacteria</taxon>
        <taxon>Hyphomicrobiales</taxon>
        <taxon>Lichenihabitantaceae</taxon>
        <taxon>Lichenifustis</taxon>
    </lineage>
</organism>
<feature type="region of interest" description="Disordered" evidence="2">
    <location>
        <begin position="59"/>
        <end position="86"/>
    </location>
</feature>
<comment type="caution">
    <text evidence="3">The sequence shown here is derived from an EMBL/GenBank/DDBJ whole genome shotgun (WGS) entry which is preliminary data.</text>
</comment>
<dbReference type="AlphaFoldDB" id="A0AA42CKS5"/>
<protein>
    <submittedName>
        <fullName evidence="3">LarC family nickel insertion protein</fullName>
    </submittedName>
</protein>
<evidence type="ECO:0000313" key="4">
    <source>
        <dbReference type="Proteomes" id="UP001165667"/>
    </source>
</evidence>
<dbReference type="Gene3D" id="3.30.70.1380">
    <property type="entry name" value="Transcriptional regulatory protein pf0864 domain like"/>
    <property type="match status" value="1"/>
</dbReference>
<dbReference type="InterPro" id="IPR002822">
    <property type="entry name" value="Ni_insertion"/>
</dbReference>
<sequence length="419" mass="44326">MFVAACLDAFPDLWPEVEAAVAALQLGSEAACRLVPHQDGVLTGHRFNVAAEAAHALPDHAHDHPHGHHHRHEHDDHGPHHHHGAHRAWGEIRSQIESAALDRTVTGHAVGIFALLAQAEAEVHGVAEDAVTFHEVGAVDSIIDIVAAALLITRLDATRWTSAPLPLGGGRVRTAHGLLPVPAPATALLLRGLETIDDGIAGERVTPTGAAIARYLLASHAPAVNGARRLRATGTGFGTRVLRGLSNCLRVLAFDEAEAVAGAFDYAHRQLCVITFEVDDQSAEDLTHGLDHLRALDGVHDVLQSVAFGKKGRLATHVQVLVAPERLDDAIAACFTETTTIGLRHNIVQGVALVRRFEEVDVGGRAMHVKAVTRPDGSVTGKTEAGDVAAEPGHVARTALRRAGEAAALTRLAQTSKRG</sequence>
<dbReference type="Pfam" id="PF01969">
    <property type="entry name" value="Ni_insertion"/>
    <property type="match status" value="1"/>
</dbReference>
<proteinExistence type="predicted"/>
<accession>A0AA42CKS5</accession>
<dbReference type="PANTHER" id="PTHR36566">
    <property type="entry name" value="NICKEL INSERTION PROTEIN-RELATED"/>
    <property type="match status" value="1"/>
</dbReference>
<reference evidence="3" key="1">
    <citation type="submission" date="2022-05" db="EMBL/GenBank/DDBJ databases">
        <authorList>
            <person name="Pankratov T."/>
        </authorList>
    </citation>
    <scope>NUCLEOTIDE SEQUENCE</scope>
    <source>
        <strain evidence="3">BP6-180914</strain>
    </source>
</reference>
<name>A0AA42CKS5_9HYPH</name>
<dbReference type="EMBL" id="JAMOIM010000019">
    <property type="protein sequence ID" value="MCW6510879.1"/>
    <property type="molecule type" value="Genomic_DNA"/>
</dbReference>
<dbReference type="Proteomes" id="UP001165667">
    <property type="component" value="Unassembled WGS sequence"/>
</dbReference>
<evidence type="ECO:0000313" key="3">
    <source>
        <dbReference type="EMBL" id="MCW6510879.1"/>
    </source>
</evidence>
<keyword evidence="1" id="KW-0533">Nickel</keyword>
<dbReference type="PANTHER" id="PTHR36566:SF1">
    <property type="entry name" value="PYRIDINIUM-3,5-BISTHIOCARBOXYLIC ACID MONONUCLEOTIDE NICKEL INSERTION PROTEIN"/>
    <property type="match status" value="1"/>
</dbReference>
<gene>
    <name evidence="3" type="ORF">M8523_22995</name>
</gene>
<dbReference type="RefSeq" id="WP_282587343.1">
    <property type="nucleotide sequence ID" value="NZ_JAMOIM010000019.1"/>
</dbReference>
<evidence type="ECO:0000256" key="1">
    <source>
        <dbReference type="ARBA" id="ARBA00022596"/>
    </source>
</evidence>